<evidence type="ECO:0000313" key="2">
    <source>
        <dbReference type="EMBL" id="PSB24858.1"/>
    </source>
</evidence>
<reference evidence="2 3" key="2">
    <citation type="submission" date="2018-03" db="EMBL/GenBank/DDBJ databases">
        <title>The ancient ancestry and fast evolution of plastids.</title>
        <authorList>
            <person name="Moore K.R."/>
            <person name="Magnabosco C."/>
            <person name="Momper L."/>
            <person name="Gold D.A."/>
            <person name="Bosak T."/>
            <person name="Fournier G.P."/>
        </authorList>
    </citation>
    <scope>NUCLEOTIDE SEQUENCE [LARGE SCALE GENOMIC DNA]</scope>
    <source>
        <strain evidence="2 3">ULC18</strain>
    </source>
</reference>
<dbReference type="EMBL" id="PVWK01000140">
    <property type="protein sequence ID" value="PSB24858.1"/>
    <property type="molecule type" value="Genomic_DNA"/>
</dbReference>
<accession>A0A2T1DWI4</accession>
<keyword evidence="3" id="KW-1185">Reference proteome</keyword>
<name>A0A2T1DWI4_9CYAN</name>
<feature type="compositionally biased region" description="Basic and acidic residues" evidence="1">
    <location>
        <begin position="215"/>
        <end position="230"/>
    </location>
</feature>
<evidence type="ECO:0000256" key="1">
    <source>
        <dbReference type="SAM" id="MobiDB-lite"/>
    </source>
</evidence>
<comment type="caution">
    <text evidence="2">The sequence shown here is derived from an EMBL/GenBank/DDBJ whole genome shotgun (WGS) entry which is preliminary data.</text>
</comment>
<gene>
    <name evidence="2" type="ORF">C7B82_26030</name>
</gene>
<proteinExistence type="predicted"/>
<protein>
    <submittedName>
        <fullName evidence="2">Uncharacterized protein</fullName>
    </submittedName>
</protein>
<reference evidence="3" key="1">
    <citation type="submission" date="2018-02" db="EMBL/GenBank/DDBJ databases">
        <authorList>
            <person name="Moore K."/>
            <person name="Momper L."/>
        </authorList>
    </citation>
    <scope>NUCLEOTIDE SEQUENCE [LARGE SCALE GENOMIC DNA]</scope>
    <source>
        <strain evidence="3">ULC18</strain>
    </source>
</reference>
<organism evidence="2 3">
    <name type="scientific">Stenomitos frigidus ULC18</name>
    <dbReference type="NCBI Taxonomy" id="2107698"/>
    <lineage>
        <taxon>Bacteria</taxon>
        <taxon>Bacillati</taxon>
        <taxon>Cyanobacteriota</taxon>
        <taxon>Cyanophyceae</taxon>
        <taxon>Leptolyngbyales</taxon>
        <taxon>Leptolyngbyaceae</taxon>
        <taxon>Stenomitos</taxon>
    </lineage>
</organism>
<feature type="compositionally biased region" description="Low complexity" evidence="1">
    <location>
        <begin position="117"/>
        <end position="128"/>
    </location>
</feature>
<dbReference type="Proteomes" id="UP000239576">
    <property type="component" value="Unassembled WGS sequence"/>
</dbReference>
<sequence>MVQDFTAFRKISFQTVDVEVALAEIEYQYLRFVCEATLRNSDEVLREQIRNLHIPGLPSFDDWRKQEATPVRGILVPSIETNTIPTTAIASQESVAPVVEPAVAPSTKPSSDRKPADAPTAKATQAAPSGSVTSALLQVLAEPASAKLTSREVIEQQHEKLSALLKEGQSMDELATLLTSNGAKISASTLRNYLSAARRKAKTSNANNAGKPARAKNDPAAKKVTGERSTDNAVPASKPSVEAAPVVISQPSTAEATDAPPVPTKPKRGRPKAAAKAKLEHETSVTATRKPKTQAPALKKRKGSR</sequence>
<evidence type="ECO:0000313" key="3">
    <source>
        <dbReference type="Proteomes" id="UP000239576"/>
    </source>
</evidence>
<feature type="region of interest" description="Disordered" evidence="1">
    <location>
        <begin position="196"/>
        <end position="305"/>
    </location>
</feature>
<feature type="region of interest" description="Disordered" evidence="1">
    <location>
        <begin position="100"/>
        <end position="129"/>
    </location>
</feature>
<dbReference type="AlphaFoldDB" id="A0A2T1DWI4"/>
<feature type="compositionally biased region" description="Basic residues" evidence="1">
    <location>
        <begin position="265"/>
        <end position="275"/>
    </location>
</feature>
<dbReference type="RefSeq" id="WP_106259671.1">
    <property type="nucleotide sequence ID" value="NZ_CAWNSW010000111.1"/>
</dbReference>